<evidence type="ECO:0000256" key="2">
    <source>
        <dbReference type="ARBA" id="ARBA00009448"/>
    </source>
</evidence>
<feature type="domain" description="BSD" evidence="8">
    <location>
        <begin position="141"/>
        <end position="194"/>
    </location>
</feature>
<comment type="subcellular location">
    <subcellularLocation>
        <location evidence="1">Nucleus</location>
    </subcellularLocation>
</comment>
<dbReference type="PROSITE" id="PS50858">
    <property type="entry name" value="BSD"/>
    <property type="match status" value="2"/>
</dbReference>
<dbReference type="GO" id="GO:0000439">
    <property type="term" value="C:transcription factor TFIIH core complex"/>
    <property type="evidence" value="ECO:0007669"/>
    <property type="project" value="InterPro"/>
</dbReference>
<accession>A0A3N4JIH3</accession>
<keyword evidence="4" id="KW-0805">Transcription regulation</keyword>
<evidence type="ECO:0000259" key="8">
    <source>
        <dbReference type="PROSITE" id="PS50858"/>
    </source>
</evidence>
<dbReference type="STRING" id="1336337.A0A3N4JIH3"/>
<dbReference type="Pfam" id="PF08567">
    <property type="entry name" value="PH_TFIIH"/>
    <property type="match status" value="1"/>
</dbReference>
<feature type="compositionally biased region" description="Basic and acidic residues" evidence="7">
    <location>
        <begin position="553"/>
        <end position="563"/>
    </location>
</feature>
<keyword evidence="10" id="KW-1185">Reference proteome</keyword>
<sequence>MASTAKGSASYKKKDGSLVLEKDSVTWTPANAETPSLKIPVSTITNLQATPAAVAKVMIKVFATKEGGATEPYVFTFTSASSARMEADVMKEALTAAIQTFKTNSGAATPASTSAGPTSATASSAAAAGSTAAKLTGKLTDWSKTRLETDLELQKSLLKADQELSTTFSEAVLSGAVTADQFWSTRTHLLRAHAIEREQKRGPYNVLATIKPKTVDNVVRMSLSREAIHDIFDQHPLVKRVYDENVPKLPEEEFWSRFFLSRLFKKLKGDKLLPTDNTDPILDRYLGRDDEENSRKRRKIEHVPRTMDIEGNEQNLSQKKGNAPDLTMRPTRTENVPIIKTLNSLSLKLVDLVAPADSDPSHVEDQDERYINEQRLIDLYGDPEEERIILNIRDQRQFFSASSNADKARRELYTNLKPETVLQEMQRTLGDSNLNLLTALASGNAGKGSKPQLSKATAQIVAAAKDRREQMLNSSGFKHKSGGLPPNVFNNVTLVHATTNEFLRHFWLAFLSGDEKRAGDITKLVNSLKNSKERIASIAKTADDERELERARKKKEAQEEYKRTGVKPKRKTTEVGGGSKVVEELLAPTIVAVDMALSKYEAALGKAEKGSKTAAA</sequence>
<dbReference type="CDD" id="cd13229">
    <property type="entry name" value="PH_TFIIH"/>
    <property type="match status" value="1"/>
</dbReference>
<comment type="similarity">
    <text evidence="2">Belongs to the TFB1 family.</text>
</comment>
<keyword evidence="5" id="KW-0804">Transcription</keyword>
<dbReference type="SUPFAM" id="SSF140383">
    <property type="entry name" value="BSD domain-like"/>
    <property type="match status" value="1"/>
</dbReference>
<dbReference type="GO" id="GO:0006351">
    <property type="term" value="P:DNA-templated transcription"/>
    <property type="evidence" value="ECO:0007669"/>
    <property type="project" value="InterPro"/>
</dbReference>
<dbReference type="EMBL" id="ML120399">
    <property type="protein sequence ID" value="RPA98066.1"/>
    <property type="molecule type" value="Genomic_DNA"/>
</dbReference>
<proteinExistence type="inferred from homology"/>
<dbReference type="OrthoDB" id="360521at2759"/>
<name>A0A3N4JIH3_9PEZI</name>
<dbReference type="Gene3D" id="2.30.29.30">
    <property type="entry name" value="Pleckstrin-homology domain (PH domain)/Phosphotyrosine-binding domain (PTB)"/>
    <property type="match status" value="1"/>
</dbReference>
<reference evidence="9 10" key="1">
    <citation type="journal article" date="2018" name="Nat. Ecol. Evol.">
        <title>Pezizomycetes genomes reveal the molecular basis of ectomycorrhizal truffle lifestyle.</title>
        <authorList>
            <person name="Murat C."/>
            <person name="Payen T."/>
            <person name="Noel B."/>
            <person name="Kuo A."/>
            <person name="Morin E."/>
            <person name="Chen J."/>
            <person name="Kohler A."/>
            <person name="Krizsan K."/>
            <person name="Balestrini R."/>
            <person name="Da Silva C."/>
            <person name="Montanini B."/>
            <person name="Hainaut M."/>
            <person name="Levati E."/>
            <person name="Barry K.W."/>
            <person name="Belfiori B."/>
            <person name="Cichocki N."/>
            <person name="Clum A."/>
            <person name="Dockter R.B."/>
            <person name="Fauchery L."/>
            <person name="Guy J."/>
            <person name="Iotti M."/>
            <person name="Le Tacon F."/>
            <person name="Lindquist E.A."/>
            <person name="Lipzen A."/>
            <person name="Malagnac F."/>
            <person name="Mello A."/>
            <person name="Molinier V."/>
            <person name="Miyauchi S."/>
            <person name="Poulain J."/>
            <person name="Riccioni C."/>
            <person name="Rubini A."/>
            <person name="Sitrit Y."/>
            <person name="Splivallo R."/>
            <person name="Traeger S."/>
            <person name="Wang M."/>
            <person name="Zifcakova L."/>
            <person name="Wipf D."/>
            <person name="Zambonelli A."/>
            <person name="Paolocci F."/>
            <person name="Nowrousian M."/>
            <person name="Ottonello S."/>
            <person name="Baldrian P."/>
            <person name="Spatafora J.W."/>
            <person name="Henrissat B."/>
            <person name="Nagy L.G."/>
            <person name="Aury J.M."/>
            <person name="Wincker P."/>
            <person name="Grigoriev I.V."/>
            <person name="Bonfante P."/>
            <person name="Martin F.M."/>
        </authorList>
    </citation>
    <scope>NUCLEOTIDE SEQUENCE [LARGE SCALE GENOMIC DNA]</scope>
    <source>
        <strain evidence="9 10">120613-1</strain>
    </source>
</reference>
<evidence type="ECO:0000256" key="5">
    <source>
        <dbReference type="ARBA" id="ARBA00023163"/>
    </source>
</evidence>
<dbReference type="Pfam" id="PF03909">
    <property type="entry name" value="BSD"/>
    <property type="match status" value="2"/>
</dbReference>
<evidence type="ECO:0000256" key="4">
    <source>
        <dbReference type="ARBA" id="ARBA00023015"/>
    </source>
</evidence>
<dbReference type="Proteomes" id="UP000276215">
    <property type="component" value="Unassembled WGS sequence"/>
</dbReference>
<evidence type="ECO:0000256" key="3">
    <source>
        <dbReference type="ARBA" id="ARBA00022737"/>
    </source>
</evidence>
<dbReference type="SMART" id="SM00751">
    <property type="entry name" value="BSD"/>
    <property type="match status" value="2"/>
</dbReference>
<evidence type="ECO:0000313" key="10">
    <source>
        <dbReference type="Proteomes" id="UP000276215"/>
    </source>
</evidence>
<protein>
    <recommendedName>
        <fullName evidence="8">BSD domain-containing protein</fullName>
    </recommendedName>
</protein>
<dbReference type="AlphaFoldDB" id="A0A3N4JIH3"/>
<dbReference type="PANTHER" id="PTHR12856">
    <property type="entry name" value="TRANSCRIPTION INITIATION FACTOR IIH-RELATED"/>
    <property type="match status" value="1"/>
</dbReference>
<dbReference type="InterPro" id="IPR011993">
    <property type="entry name" value="PH-like_dom_sf"/>
</dbReference>
<dbReference type="SUPFAM" id="SSF50729">
    <property type="entry name" value="PH domain-like"/>
    <property type="match status" value="1"/>
</dbReference>
<organism evidence="9 10">
    <name type="scientific">Choiromyces venosus 120613-1</name>
    <dbReference type="NCBI Taxonomy" id="1336337"/>
    <lineage>
        <taxon>Eukaryota</taxon>
        <taxon>Fungi</taxon>
        <taxon>Dikarya</taxon>
        <taxon>Ascomycota</taxon>
        <taxon>Pezizomycotina</taxon>
        <taxon>Pezizomycetes</taxon>
        <taxon>Pezizales</taxon>
        <taxon>Tuberaceae</taxon>
        <taxon>Choiromyces</taxon>
    </lineage>
</organism>
<feature type="domain" description="BSD" evidence="8">
    <location>
        <begin position="215"/>
        <end position="266"/>
    </location>
</feature>
<feature type="region of interest" description="Disordered" evidence="7">
    <location>
        <begin position="553"/>
        <end position="575"/>
    </location>
</feature>
<gene>
    <name evidence="9" type="ORF">L873DRAFT_1836108</name>
</gene>
<evidence type="ECO:0000256" key="6">
    <source>
        <dbReference type="ARBA" id="ARBA00023242"/>
    </source>
</evidence>
<evidence type="ECO:0000256" key="7">
    <source>
        <dbReference type="SAM" id="MobiDB-lite"/>
    </source>
</evidence>
<evidence type="ECO:0000313" key="9">
    <source>
        <dbReference type="EMBL" id="RPA98066.1"/>
    </source>
</evidence>
<dbReference type="InterPro" id="IPR035925">
    <property type="entry name" value="BSD_dom_sf"/>
</dbReference>
<keyword evidence="6" id="KW-0539">Nucleus</keyword>
<dbReference type="InterPro" id="IPR005607">
    <property type="entry name" value="BSD_dom"/>
</dbReference>
<dbReference type="InterPro" id="IPR027079">
    <property type="entry name" value="Tfb1/GTF2H1"/>
</dbReference>
<keyword evidence="3" id="KW-0677">Repeat</keyword>
<evidence type="ECO:0000256" key="1">
    <source>
        <dbReference type="ARBA" id="ARBA00004123"/>
    </source>
</evidence>
<dbReference type="GO" id="GO:0006289">
    <property type="term" value="P:nucleotide-excision repair"/>
    <property type="evidence" value="ECO:0007669"/>
    <property type="project" value="InterPro"/>
</dbReference>
<dbReference type="InterPro" id="IPR013876">
    <property type="entry name" value="TFIIH_BTF_p62_N"/>
</dbReference>